<feature type="chain" id="PRO_5012721688" evidence="6">
    <location>
        <begin position="24"/>
        <end position="494"/>
    </location>
</feature>
<dbReference type="SUPFAM" id="SSF56112">
    <property type="entry name" value="Protein kinase-like (PK-like)"/>
    <property type="match status" value="1"/>
</dbReference>
<dbReference type="VEuPathDB" id="ToxoDB:BESB_059140"/>
<keyword evidence="3" id="KW-0547">Nucleotide-binding</keyword>
<dbReference type="RefSeq" id="XP_029219036.1">
    <property type="nucleotide sequence ID" value="XM_029364328.1"/>
</dbReference>
<dbReference type="KEGG" id="bbes:BESB_059140"/>
<dbReference type="GO" id="GO:0005524">
    <property type="term" value="F:ATP binding"/>
    <property type="evidence" value="ECO:0007669"/>
    <property type="project" value="UniProtKB-KW"/>
</dbReference>
<evidence type="ECO:0000313" key="9">
    <source>
        <dbReference type="Proteomes" id="UP000224006"/>
    </source>
</evidence>
<dbReference type="GO" id="GO:0004674">
    <property type="term" value="F:protein serine/threonine kinase activity"/>
    <property type="evidence" value="ECO:0007669"/>
    <property type="project" value="UniProtKB-KW"/>
</dbReference>
<keyword evidence="1" id="KW-0723">Serine/threonine-protein kinase</keyword>
<dbReference type="GO" id="GO:0007165">
    <property type="term" value="P:signal transduction"/>
    <property type="evidence" value="ECO:0007669"/>
    <property type="project" value="TreeGrafter"/>
</dbReference>
<evidence type="ECO:0000259" key="7">
    <source>
        <dbReference type="PROSITE" id="PS50011"/>
    </source>
</evidence>
<dbReference type="InterPro" id="IPR000719">
    <property type="entry name" value="Prot_kinase_dom"/>
</dbReference>
<accession>A0A2A9MHG0</accession>
<gene>
    <name evidence="8" type="ORF">BESB_059140</name>
</gene>
<dbReference type="InterPro" id="IPR011009">
    <property type="entry name" value="Kinase-like_dom_sf"/>
</dbReference>
<keyword evidence="9" id="KW-1185">Reference proteome</keyword>
<evidence type="ECO:0000256" key="4">
    <source>
        <dbReference type="ARBA" id="ARBA00022777"/>
    </source>
</evidence>
<evidence type="ECO:0000256" key="1">
    <source>
        <dbReference type="ARBA" id="ARBA00022527"/>
    </source>
</evidence>
<evidence type="ECO:0000256" key="6">
    <source>
        <dbReference type="SAM" id="SignalP"/>
    </source>
</evidence>
<comment type="caution">
    <text evidence="8">The sequence shown here is derived from an EMBL/GenBank/DDBJ whole genome shotgun (WGS) entry which is preliminary data.</text>
</comment>
<dbReference type="EMBL" id="NWUJ01000005">
    <property type="protein sequence ID" value="PFH35027.1"/>
    <property type="molecule type" value="Genomic_DNA"/>
</dbReference>
<organism evidence="8 9">
    <name type="scientific">Besnoitia besnoiti</name>
    <name type="common">Apicomplexan protozoan</name>
    <dbReference type="NCBI Taxonomy" id="94643"/>
    <lineage>
        <taxon>Eukaryota</taxon>
        <taxon>Sar</taxon>
        <taxon>Alveolata</taxon>
        <taxon>Apicomplexa</taxon>
        <taxon>Conoidasida</taxon>
        <taxon>Coccidia</taxon>
        <taxon>Eucoccidiorida</taxon>
        <taxon>Eimeriorina</taxon>
        <taxon>Sarcocystidae</taxon>
        <taxon>Besnoitia</taxon>
    </lineage>
</organism>
<dbReference type="AlphaFoldDB" id="A0A2A9MHG0"/>
<feature type="signal peptide" evidence="6">
    <location>
        <begin position="1"/>
        <end position="23"/>
    </location>
</feature>
<dbReference type="OrthoDB" id="4177236at2759"/>
<dbReference type="PANTHER" id="PTHR43895">
    <property type="entry name" value="CALCIUM/CALMODULIN-DEPENDENT PROTEIN KINASE KINASE-RELATED"/>
    <property type="match status" value="1"/>
</dbReference>
<evidence type="ECO:0000256" key="2">
    <source>
        <dbReference type="ARBA" id="ARBA00022679"/>
    </source>
</evidence>
<protein>
    <submittedName>
        <fullName evidence="8">Rhoptry kinase family protein ROP11 (Incomplete catalytic triad)</fullName>
    </submittedName>
</protein>
<dbReference type="SMART" id="SM00220">
    <property type="entry name" value="S_TKc"/>
    <property type="match status" value="1"/>
</dbReference>
<evidence type="ECO:0000256" key="5">
    <source>
        <dbReference type="ARBA" id="ARBA00022840"/>
    </source>
</evidence>
<evidence type="ECO:0000313" key="8">
    <source>
        <dbReference type="EMBL" id="PFH35027.1"/>
    </source>
</evidence>
<evidence type="ECO:0000256" key="3">
    <source>
        <dbReference type="ARBA" id="ARBA00022741"/>
    </source>
</evidence>
<keyword evidence="6" id="KW-0732">Signal</keyword>
<dbReference type="Proteomes" id="UP000224006">
    <property type="component" value="Chromosome V"/>
</dbReference>
<dbReference type="Pfam" id="PF00069">
    <property type="entry name" value="Pkinase"/>
    <property type="match status" value="1"/>
</dbReference>
<dbReference type="PROSITE" id="PS50011">
    <property type="entry name" value="PROTEIN_KINASE_DOM"/>
    <property type="match status" value="1"/>
</dbReference>
<sequence>MVKSESWRLALVALCGVVVQAQGSTAYSGKKRLSSFELQLEGTPSASLRGHGAFQSAAAFVGLRELAEGAAGAAMALPAGPVDVLMTRVDNRGKQGVRRMAAALPPSEVSLLVFPRFRRLLDSIIPEGSRFDVQATHVLGNPLPDVFLSFVREAVIATGTRSVVTRALPVPHTTRPERSQSGIRNLHSRFWRWLTDRRTVRVALKFFVVPVRGRVAAPATEQSIATTLEQVRQQQLLIPELLAPRVTTHEEIRSVWGFAVPTMMGRIPGMAEYLTVDDHGNALLNFVMQLPLERCDLHHIQRSDRREGVDGYVVKRILQLASSLATIGVVHMDLRDENILVAEDGELLLSGFHRAVTVGTRVQCSSFLREPSVAPEIAFCAVSLPGDTIVASRGQDAWSVGMLLLQWLCGNIFYHHWLGHFDSLRISQHLADLHRRFQSSGDQQRAHPVPIDWLRCRKPLSEQMKSIIESLLDLNPRTRARPQSLIAAHFSSSS</sequence>
<reference evidence="8 9" key="1">
    <citation type="submission" date="2017-09" db="EMBL/GenBank/DDBJ databases">
        <title>Genome sequencing of Besnoitia besnoiti strain Bb-Ger1.</title>
        <authorList>
            <person name="Schares G."/>
            <person name="Venepally P."/>
            <person name="Lorenzi H.A."/>
        </authorList>
    </citation>
    <scope>NUCLEOTIDE SEQUENCE [LARGE SCALE GENOMIC DNA]</scope>
    <source>
        <strain evidence="8 9">Bb-Ger1</strain>
    </source>
</reference>
<name>A0A2A9MHG0_BESBE</name>
<keyword evidence="4 8" id="KW-0418">Kinase</keyword>
<feature type="domain" description="Protein kinase" evidence="7">
    <location>
        <begin position="150"/>
        <end position="492"/>
    </location>
</feature>
<keyword evidence="2" id="KW-0808">Transferase</keyword>
<dbReference type="GeneID" id="40310842"/>
<proteinExistence type="predicted"/>
<dbReference type="Gene3D" id="1.10.510.10">
    <property type="entry name" value="Transferase(Phosphotransferase) domain 1"/>
    <property type="match status" value="1"/>
</dbReference>
<dbReference type="PANTHER" id="PTHR43895:SF6">
    <property type="entry name" value="CBL-INTERACTING PROTEIN KINASE 19"/>
    <property type="match status" value="1"/>
</dbReference>
<keyword evidence="5" id="KW-0067">ATP-binding</keyword>